<dbReference type="Gene3D" id="1.10.750.20">
    <property type="entry name" value="SOCS box"/>
    <property type="match status" value="1"/>
</dbReference>
<dbReference type="InterPro" id="IPR050663">
    <property type="entry name" value="Ankyrin-SOCS_Box"/>
</dbReference>
<keyword evidence="8" id="KW-1185">Reference proteome</keyword>
<reference evidence="7" key="1">
    <citation type="submission" date="2021-01" db="EMBL/GenBank/DDBJ databases">
        <title>A chromosome-scale assembly of European eel, Anguilla anguilla.</title>
        <authorList>
            <person name="Henkel C."/>
            <person name="Jong-Raadsen S.A."/>
            <person name="Dufour S."/>
            <person name="Weltzien F.-A."/>
            <person name="Palstra A.P."/>
            <person name="Pelster B."/>
            <person name="Spaink H.P."/>
            <person name="Van Den Thillart G.E."/>
            <person name="Jansen H."/>
            <person name="Zahm M."/>
            <person name="Klopp C."/>
            <person name="Cedric C."/>
            <person name="Louis A."/>
            <person name="Berthelot C."/>
            <person name="Parey E."/>
            <person name="Roest Crollius H."/>
            <person name="Montfort J."/>
            <person name="Robinson-Rechavi M."/>
            <person name="Bucao C."/>
            <person name="Bouchez O."/>
            <person name="Gislard M."/>
            <person name="Lluch J."/>
            <person name="Milhes M."/>
            <person name="Lampietro C."/>
            <person name="Lopez Roques C."/>
            <person name="Donnadieu C."/>
            <person name="Braasch I."/>
            <person name="Desvignes T."/>
            <person name="Postlethwait J."/>
            <person name="Bobe J."/>
            <person name="Guiguen Y."/>
            <person name="Dirks R."/>
        </authorList>
    </citation>
    <scope>NUCLEOTIDE SEQUENCE</scope>
    <source>
        <strain evidence="7">Tag_6206</strain>
        <tissue evidence="7">Liver</tissue>
    </source>
</reference>
<evidence type="ECO:0000256" key="1">
    <source>
        <dbReference type="ARBA" id="ARBA00004906"/>
    </source>
</evidence>
<keyword evidence="2" id="KW-0677">Repeat</keyword>
<proteinExistence type="predicted"/>
<evidence type="ECO:0000313" key="8">
    <source>
        <dbReference type="Proteomes" id="UP001044222"/>
    </source>
</evidence>
<name>A0A9D3LMS7_ANGAN</name>
<sequence>MLSRKGRAIAPRPPAPPSGGKDWDGGVGGRCSTQKAGKETAEPHQRTSLRRSSLRQPGMAFPCPPTLDALLSQHWKDLQDGFSDYESLNRVLEFQSDELQWTSQKWAGPRAGEGAKGDEQWQGKTRDIRAVKLYWSVLTGDAQELRTLLKRNYVDVDVLYDIGHEELEWRSRTAGNFGHSGLWSLEYKRELTSPLCIAAAQGYTECLRYLLEHGARPNLTAGGKTALHEACENDNTDCVELLLERGASAGLPSEDGYTPLHLCRTPQSLRCAKALVRHGARVDVASEDEGETPLHVAARHGLHHHAQLYLRYGADVNARSASGVTPLGAACAGAQGPADQDEGQEDGYLQLCRMLLAYGANINLADGERRTPLHQAARNVQRPLVELLLEHGADVNALDYNGGTPLSGALQNAVIKAQLQPHLVVQTLLNHGSIKMWPLALLKVLTACAAAPKTVETLFNSYTQVIVTYKWLDAIPEEIVQMHQTFYESLFALECRPRCLQHLCRSALRKHFGKGCHLQVPRLPIPRSLQRYILLDPEGFLC</sequence>
<feature type="repeat" description="ANK" evidence="4">
    <location>
        <begin position="222"/>
        <end position="254"/>
    </location>
</feature>
<feature type="domain" description="SOCS box" evidence="6">
    <location>
        <begin position="496"/>
        <end position="533"/>
    </location>
</feature>
<dbReference type="PRINTS" id="PR01415">
    <property type="entry name" value="ANKYRIN"/>
</dbReference>
<gene>
    <name evidence="7" type="ORF">ANANG_G00276970</name>
</gene>
<dbReference type="InterPro" id="IPR001496">
    <property type="entry name" value="SOCS_box"/>
</dbReference>
<dbReference type="SUPFAM" id="SSF158235">
    <property type="entry name" value="SOCS box-like"/>
    <property type="match status" value="1"/>
</dbReference>
<dbReference type="SUPFAM" id="SSF48403">
    <property type="entry name" value="Ankyrin repeat"/>
    <property type="match status" value="1"/>
</dbReference>
<organism evidence="7 8">
    <name type="scientific">Anguilla anguilla</name>
    <name type="common">European freshwater eel</name>
    <name type="synonym">Muraena anguilla</name>
    <dbReference type="NCBI Taxonomy" id="7936"/>
    <lineage>
        <taxon>Eukaryota</taxon>
        <taxon>Metazoa</taxon>
        <taxon>Chordata</taxon>
        <taxon>Craniata</taxon>
        <taxon>Vertebrata</taxon>
        <taxon>Euteleostomi</taxon>
        <taxon>Actinopterygii</taxon>
        <taxon>Neopterygii</taxon>
        <taxon>Teleostei</taxon>
        <taxon>Anguilliformes</taxon>
        <taxon>Anguillidae</taxon>
        <taxon>Anguilla</taxon>
    </lineage>
</organism>
<dbReference type="CDD" id="cd03723">
    <property type="entry name" value="SOCS_ASB4_ASB18"/>
    <property type="match status" value="1"/>
</dbReference>
<feature type="repeat" description="ANK" evidence="4">
    <location>
        <begin position="190"/>
        <end position="222"/>
    </location>
</feature>
<dbReference type="EMBL" id="JAFIRN010000016">
    <property type="protein sequence ID" value="KAG5833539.1"/>
    <property type="molecule type" value="Genomic_DNA"/>
</dbReference>
<dbReference type="AlphaFoldDB" id="A0A9D3LMS7"/>
<protein>
    <recommendedName>
        <fullName evidence="6">SOCS box domain-containing protein</fullName>
    </recommendedName>
</protein>
<dbReference type="FunFam" id="1.10.750.20:FF:000001">
    <property type="entry name" value="Ankyrin repeat and SOCS box containing 1"/>
    <property type="match status" value="1"/>
</dbReference>
<evidence type="ECO:0000256" key="5">
    <source>
        <dbReference type="SAM" id="MobiDB-lite"/>
    </source>
</evidence>
<accession>A0A9D3LMS7</accession>
<evidence type="ECO:0000256" key="2">
    <source>
        <dbReference type="ARBA" id="ARBA00022737"/>
    </source>
</evidence>
<dbReference type="GO" id="GO:0000976">
    <property type="term" value="F:transcription cis-regulatory region binding"/>
    <property type="evidence" value="ECO:0007669"/>
    <property type="project" value="TreeGrafter"/>
</dbReference>
<dbReference type="GO" id="GO:0045944">
    <property type="term" value="P:positive regulation of transcription by RNA polymerase II"/>
    <property type="evidence" value="ECO:0007669"/>
    <property type="project" value="TreeGrafter"/>
</dbReference>
<evidence type="ECO:0000256" key="4">
    <source>
        <dbReference type="PROSITE-ProRule" id="PRU00023"/>
    </source>
</evidence>
<dbReference type="InterPro" id="IPR036036">
    <property type="entry name" value="SOCS_box-like_dom_sf"/>
</dbReference>
<evidence type="ECO:0000259" key="6">
    <source>
        <dbReference type="PROSITE" id="PS50225"/>
    </source>
</evidence>
<dbReference type="GO" id="GO:0035556">
    <property type="term" value="P:intracellular signal transduction"/>
    <property type="evidence" value="ECO:0007669"/>
    <property type="project" value="InterPro"/>
</dbReference>
<comment type="caution">
    <text evidence="7">The sequence shown here is derived from an EMBL/GenBank/DDBJ whole genome shotgun (WGS) entry which is preliminary data.</text>
</comment>
<dbReference type="PROSITE" id="PS50297">
    <property type="entry name" value="ANK_REP_REGION"/>
    <property type="match status" value="5"/>
</dbReference>
<evidence type="ECO:0000313" key="7">
    <source>
        <dbReference type="EMBL" id="KAG5833539.1"/>
    </source>
</evidence>
<dbReference type="Proteomes" id="UP001044222">
    <property type="component" value="Chromosome 16"/>
</dbReference>
<dbReference type="Gene3D" id="1.25.40.20">
    <property type="entry name" value="Ankyrin repeat-containing domain"/>
    <property type="match status" value="3"/>
</dbReference>
<feature type="repeat" description="ANK" evidence="4">
    <location>
        <begin position="255"/>
        <end position="287"/>
    </location>
</feature>
<dbReference type="InterPro" id="IPR036770">
    <property type="entry name" value="Ankyrin_rpt-contain_sf"/>
</dbReference>
<keyword evidence="3 4" id="KW-0040">ANK repeat</keyword>
<feature type="repeat" description="ANK" evidence="4">
    <location>
        <begin position="289"/>
        <end position="321"/>
    </location>
</feature>
<comment type="pathway">
    <text evidence="1">Protein modification; protein ubiquitination.</text>
</comment>
<feature type="region of interest" description="Disordered" evidence="5">
    <location>
        <begin position="1"/>
        <end position="58"/>
    </location>
</feature>
<dbReference type="PANTHER" id="PTHR24193">
    <property type="entry name" value="ANKYRIN REPEAT PROTEIN"/>
    <property type="match status" value="1"/>
</dbReference>
<dbReference type="SMART" id="SM00248">
    <property type="entry name" value="ANK"/>
    <property type="match status" value="6"/>
</dbReference>
<dbReference type="Pfam" id="PF12796">
    <property type="entry name" value="Ank_2"/>
    <property type="match status" value="3"/>
</dbReference>
<feature type="compositionally biased region" description="Basic and acidic residues" evidence="5">
    <location>
        <begin position="36"/>
        <end position="45"/>
    </location>
</feature>
<dbReference type="Pfam" id="PF07525">
    <property type="entry name" value="SOCS_box"/>
    <property type="match status" value="1"/>
</dbReference>
<dbReference type="InterPro" id="IPR002110">
    <property type="entry name" value="Ankyrin_rpt"/>
</dbReference>
<dbReference type="SMART" id="SM00969">
    <property type="entry name" value="SOCS_box"/>
    <property type="match status" value="1"/>
</dbReference>
<evidence type="ECO:0000256" key="3">
    <source>
        <dbReference type="ARBA" id="ARBA00023043"/>
    </source>
</evidence>
<dbReference type="GO" id="GO:0005634">
    <property type="term" value="C:nucleus"/>
    <property type="evidence" value="ECO:0007669"/>
    <property type="project" value="TreeGrafter"/>
</dbReference>
<dbReference type="PROSITE" id="PS50225">
    <property type="entry name" value="SOCS"/>
    <property type="match status" value="1"/>
</dbReference>
<dbReference type="PANTHER" id="PTHR24193:SF86">
    <property type="entry name" value="GA-BINDING PROTEIN SUBUNIT BETA-2"/>
    <property type="match status" value="1"/>
</dbReference>
<dbReference type="PROSITE" id="PS50088">
    <property type="entry name" value="ANK_REPEAT"/>
    <property type="match status" value="5"/>
</dbReference>
<feature type="repeat" description="ANK" evidence="4">
    <location>
        <begin position="368"/>
        <end position="400"/>
    </location>
</feature>